<feature type="region of interest" description="Disordered" evidence="1">
    <location>
        <begin position="58"/>
        <end position="78"/>
    </location>
</feature>
<evidence type="ECO:0000313" key="3">
    <source>
        <dbReference type="EMBL" id="CCM65974.1"/>
    </source>
</evidence>
<reference evidence="3 4" key="1">
    <citation type="journal article" date="2013" name="ISME J.">
        <title>Metabolic model for the filamentous 'Candidatus Microthrix parvicella' based on genomic and metagenomic analyses.</title>
        <authorList>
            <person name="Jon McIlroy S."/>
            <person name="Kristiansen R."/>
            <person name="Albertsen M."/>
            <person name="Michael Karst S."/>
            <person name="Rossetti S."/>
            <person name="Lund Nielsen J."/>
            <person name="Tandoi V."/>
            <person name="James Seviour R."/>
            <person name="Nielsen P.H."/>
        </authorList>
    </citation>
    <scope>NUCLEOTIDE SEQUENCE [LARGE SCALE GENOMIC DNA]</scope>
    <source>
        <strain evidence="3 4">RN1</strain>
    </source>
</reference>
<proteinExistence type="predicted"/>
<evidence type="ECO:0000259" key="2">
    <source>
        <dbReference type="Pfam" id="PF13156"/>
    </source>
</evidence>
<dbReference type="Proteomes" id="UP000018291">
    <property type="component" value="Unassembled WGS sequence"/>
</dbReference>
<accession>R4Z4X3</accession>
<dbReference type="Pfam" id="PF13156">
    <property type="entry name" value="Mrr_cat_2"/>
    <property type="match status" value="1"/>
</dbReference>
<organism evidence="3 4">
    <name type="scientific">Candidatus Neomicrothrix parvicella RN1</name>
    <dbReference type="NCBI Taxonomy" id="1229780"/>
    <lineage>
        <taxon>Bacteria</taxon>
        <taxon>Bacillati</taxon>
        <taxon>Actinomycetota</taxon>
        <taxon>Acidimicrobiia</taxon>
        <taxon>Acidimicrobiales</taxon>
        <taxon>Microthrixaceae</taxon>
        <taxon>Candidatus Neomicrothrix</taxon>
    </lineage>
</organism>
<keyword evidence="4" id="KW-1185">Reference proteome</keyword>
<dbReference type="eggNOG" id="COG4889">
    <property type="taxonomic scope" value="Bacteria"/>
</dbReference>
<evidence type="ECO:0000256" key="1">
    <source>
        <dbReference type="SAM" id="MobiDB-lite"/>
    </source>
</evidence>
<dbReference type="STRING" id="1229780.BN381_90045"/>
<protein>
    <recommendedName>
        <fullName evidence="2">Mrr-like domain-containing protein</fullName>
    </recommendedName>
</protein>
<dbReference type="RefSeq" id="WP_012231438.1">
    <property type="nucleotide sequence ID" value="NZ_HG422565.1"/>
</dbReference>
<name>R4Z4X3_9ACTN</name>
<feature type="domain" description="Mrr-like" evidence="2">
    <location>
        <begin position="38"/>
        <end position="77"/>
    </location>
</feature>
<gene>
    <name evidence="3" type="ORF">BN381_90045</name>
</gene>
<evidence type="ECO:0000313" key="4">
    <source>
        <dbReference type="Proteomes" id="UP000018291"/>
    </source>
</evidence>
<dbReference type="InterPro" id="IPR039442">
    <property type="entry name" value="Mrr-like_dom"/>
</dbReference>
<comment type="caution">
    <text evidence="3">The sequence shown here is derived from an EMBL/GenBank/DDBJ whole genome shotgun (WGS) entry which is preliminary data.</text>
</comment>
<sequence>MQAPPTTFRQLLEKFDDSAKTTAAKGNRFEKFCEAHFQTDPLWAERFDAVWLWMDRPGRDGQPDTGVDLVARERGTGH</sequence>
<dbReference type="EMBL" id="CANL01000087">
    <property type="protein sequence ID" value="CCM65974.1"/>
    <property type="molecule type" value="Genomic_DNA"/>
</dbReference>
<dbReference type="HOGENOM" id="CLU_2615441_0_0_11"/>
<dbReference type="AlphaFoldDB" id="R4Z4X3"/>